<accession>A0A9D1EQ67</accession>
<protein>
    <recommendedName>
        <fullName evidence="1">DUF6870 domain-containing protein</fullName>
    </recommendedName>
</protein>
<sequence>MEMGEINIADRSVLKDIRDVVIDTSKPCIDRVKTYIEQIGNPYCYLDNGVVVQIGYADTPVSLQDRLVSYASSIDNAVGNL</sequence>
<evidence type="ECO:0000259" key="1">
    <source>
        <dbReference type="Pfam" id="PF21757"/>
    </source>
</evidence>
<dbReference type="Pfam" id="PF21757">
    <property type="entry name" value="DUF6870"/>
    <property type="match status" value="1"/>
</dbReference>
<reference evidence="2" key="1">
    <citation type="submission" date="2020-10" db="EMBL/GenBank/DDBJ databases">
        <authorList>
            <person name="Gilroy R."/>
        </authorList>
    </citation>
    <scope>NUCLEOTIDE SEQUENCE</scope>
    <source>
        <strain evidence="2">CHK190-19873</strain>
    </source>
</reference>
<organism evidence="2 3">
    <name type="scientific">Candidatus Limivivens intestinipullorum</name>
    <dbReference type="NCBI Taxonomy" id="2840858"/>
    <lineage>
        <taxon>Bacteria</taxon>
        <taxon>Bacillati</taxon>
        <taxon>Bacillota</taxon>
        <taxon>Clostridia</taxon>
        <taxon>Lachnospirales</taxon>
        <taxon>Lachnospiraceae</taxon>
        <taxon>Lachnospiraceae incertae sedis</taxon>
        <taxon>Candidatus Limivivens</taxon>
    </lineage>
</organism>
<name>A0A9D1EQ67_9FIRM</name>
<comment type="caution">
    <text evidence="2">The sequence shown here is derived from an EMBL/GenBank/DDBJ whole genome shotgun (WGS) entry which is preliminary data.</text>
</comment>
<feature type="domain" description="DUF6870" evidence="1">
    <location>
        <begin position="5"/>
        <end position="70"/>
    </location>
</feature>
<evidence type="ECO:0000313" key="3">
    <source>
        <dbReference type="Proteomes" id="UP000823935"/>
    </source>
</evidence>
<gene>
    <name evidence="2" type="ORF">IAB44_00075</name>
</gene>
<reference evidence="2" key="2">
    <citation type="journal article" date="2021" name="PeerJ">
        <title>Extensive microbial diversity within the chicken gut microbiome revealed by metagenomics and culture.</title>
        <authorList>
            <person name="Gilroy R."/>
            <person name="Ravi A."/>
            <person name="Getino M."/>
            <person name="Pursley I."/>
            <person name="Horton D.L."/>
            <person name="Alikhan N.F."/>
            <person name="Baker D."/>
            <person name="Gharbi K."/>
            <person name="Hall N."/>
            <person name="Watson M."/>
            <person name="Adriaenssens E.M."/>
            <person name="Foster-Nyarko E."/>
            <person name="Jarju S."/>
            <person name="Secka A."/>
            <person name="Antonio M."/>
            <person name="Oren A."/>
            <person name="Chaudhuri R.R."/>
            <person name="La Ragione R."/>
            <person name="Hildebrand F."/>
            <person name="Pallen M.J."/>
        </authorList>
    </citation>
    <scope>NUCLEOTIDE SEQUENCE</scope>
    <source>
        <strain evidence="2">CHK190-19873</strain>
    </source>
</reference>
<evidence type="ECO:0000313" key="2">
    <source>
        <dbReference type="EMBL" id="HIS29940.1"/>
    </source>
</evidence>
<proteinExistence type="predicted"/>
<dbReference type="Proteomes" id="UP000823935">
    <property type="component" value="Unassembled WGS sequence"/>
</dbReference>
<dbReference type="InterPro" id="IPR049222">
    <property type="entry name" value="DUF6870"/>
</dbReference>
<dbReference type="AlphaFoldDB" id="A0A9D1EQ67"/>
<dbReference type="EMBL" id="DVIQ01000002">
    <property type="protein sequence ID" value="HIS29940.1"/>
    <property type="molecule type" value="Genomic_DNA"/>
</dbReference>